<evidence type="ECO:0000313" key="1">
    <source>
        <dbReference type="EMBL" id="TFY56600.1"/>
    </source>
</evidence>
<sequence>MDSISQQNNFRLPSELWEEIFDWATLVPGLMSTDIPGFDDPHSSCPGDFVDLKSLNASIRTGLSITRVCHHWHALALPILYRCVIVDSGKAGRSLSQTLLASKEGSKTHLHTPLGARVRHLVLSLRVASELMTAGSGLVPWEFQHLGTIAACLPSLTILSVTINVSNYVACTPYYGAAFTRSLSETCGGSLRKLHLAGASEVLFAPSTHRALLGAFPRLRIAIGDGAGGCPAAWPALPELGFITVTTALGACHDYAHSDAALPGLRCALFRACSPYHPLESWIHFLELHGPRLEVAYLDLRASMHKVCVCVGVMKAYCPNLKQLKVFVREVEEGTLVTGLPCGDAKLSVSTRWRSVPGSYTVNGCCHRHEPEDLERTVHSTTIAATRANQLNMRDTPPEIWLSIFEQATFVLHAFDTDANDPFDVPGATIPHDESLQENLKAALATKRSLVLVCKLWYDLATPLLYQAVAARSDSSLEILRNALAHSASSGHLQRRLRIRRLDFFRWSTFSVSQEASAVLVDIFSYLPDLEILCAYDLFAHSNYLRPYLEALIDNCGPTLRRCILHLSLISQDKHAALLAGCPRLRYLYLHQYSNLRRDCFLSREVPERSSLTFMTLDWPLFEHQQQLYPIPSLRHIHILILTPPHDGVENFLKIQGPYLRSIQFNVQKSAYTPQEHVSAYFDLFAKYCPNLVHLIIICKSWDRLFPPTSFPPTVTHLGMFTTDNNTPKGLTTFLNHVFGLVANNVELPTVIRRLNRSTKGELEHLSQNSYLQVILAALTIRCRVEDADGDDLLCF</sequence>
<reference evidence="1 2" key="1">
    <citation type="submission" date="2019-02" db="EMBL/GenBank/DDBJ databases">
        <title>Genome sequencing of the rare red list fungi Dentipellis fragilis.</title>
        <authorList>
            <person name="Buettner E."/>
            <person name="Kellner H."/>
        </authorList>
    </citation>
    <scope>NUCLEOTIDE SEQUENCE [LARGE SCALE GENOMIC DNA]</scope>
    <source>
        <strain evidence="1 2">DSM 105465</strain>
    </source>
</reference>
<dbReference type="Proteomes" id="UP000298327">
    <property type="component" value="Unassembled WGS sequence"/>
</dbReference>
<gene>
    <name evidence="1" type="ORF">EVG20_g8866</name>
</gene>
<evidence type="ECO:0000313" key="2">
    <source>
        <dbReference type="Proteomes" id="UP000298327"/>
    </source>
</evidence>
<keyword evidence="2" id="KW-1185">Reference proteome</keyword>
<proteinExistence type="predicted"/>
<evidence type="ECO:0008006" key="3">
    <source>
        <dbReference type="Google" id="ProtNLM"/>
    </source>
</evidence>
<dbReference type="AlphaFoldDB" id="A0A4Y9Y333"/>
<accession>A0A4Y9Y333</accession>
<name>A0A4Y9Y333_9AGAM</name>
<dbReference type="Gene3D" id="3.80.10.10">
    <property type="entry name" value="Ribonuclease Inhibitor"/>
    <property type="match status" value="1"/>
</dbReference>
<dbReference type="OrthoDB" id="3232644at2759"/>
<organism evidence="1 2">
    <name type="scientific">Dentipellis fragilis</name>
    <dbReference type="NCBI Taxonomy" id="205917"/>
    <lineage>
        <taxon>Eukaryota</taxon>
        <taxon>Fungi</taxon>
        <taxon>Dikarya</taxon>
        <taxon>Basidiomycota</taxon>
        <taxon>Agaricomycotina</taxon>
        <taxon>Agaricomycetes</taxon>
        <taxon>Russulales</taxon>
        <taxon>Hericiaceae</taxon>
        <taxon>Dentipellis</taxon>
    </lineage>
</organism>
<protein>
    <recommendedName>
        <fullName evidence="3">F-box domain-containing protein</fullName>
    </recommendedName>
</protein>
<comment type="caution">
    <text evidence="1">The sequence shown here is derived from an EMBL/GenBank/DDBJ whole genome shotgun (WGS) entry which is preliminary data.</text>
</comment>
<dbReference type="EMBL" id="SEOQ01000814">
    <property type="protein sequence ID" value="TFY56600.1"/>
    <property type="molecule type" value="Genomic_DNA"/>
</dbReference>
<dbReference type="InterPro" id="IPR032675">
    <property type="entry name" value="LRR_dom_sf"/>
</dbReference>